<evidence type="ECO:0000313" key="2">
    <source>
        <dbReference type="Proteomes" id="UP000287651"/>
    </source>
</evidence>
<dbReference type="Proteomes" id="UP000287651">
    <property type="component" value="Unassembled WGS sequence"/>
</dbReference>
<comment type="caution">
    <text evidence="1">The sequence shown here is derived from an EMBL/GenBank/DDBJ whole genome shotgun (WGS) entry which is preliminary data.</text>
</comment>
<proteinExistence type="predicted"/>
<dbReference type="AlphaFoldDB" id="A0A426ZUK2"/>
<organism evidence="1 2">
    <name type="scientific">Ensete ventricosum</name>
    <name type="common">Abyssinian banana</name>
    <name type="synonym">Musa ensete</name>
    <dbReference type="NCBI Taxonomy" id="4639"/>
    <lineage>
        <taxon>Eukaryota</taxon>
        <taxon>Viridiplantae</taxon>
        <taxon>Streptophyta</taxon>
        <taxon>Embryophyta</taxon>
        <taxon>Tracheophyta</taxon>
        <taxon>Spermatophyta</taxon>
        <taxon>Magnoliopsida</taxon>
        <taxon>Liliopsida</taxon>
        <taxon>Zingiberales</taxon>
        <taxon>Musaceae</taxon>
        <taxon>Ensete</taxon>
    </lineage>
</organism>
<name>A0A426ZUK2_ENSVE</name>
<reference evidence="1 2" key="1">
    <citation type="journal article" date="2014" name="Agronomy (Basel)">
        <title>A Draft Genome Sequence for Ensete ventricosum, the Drought-Tolerant Tree Against Hunger.</title>
        <authorList>
            <person name="Harrison J."/>
            <person name="Moore K.A."/>
            <person name="Paszkiewicz K."/>
            <person name="Jones T."/>
            <person name="Grant M."/>
            <person name="Ambacheew D."/>
            <person name="Muzemil S."/>
            <person name="Studholme D.J."/>
        </authorList>
    </citation>
    <scope>NUCLEOTIDE SEQUENCE [LARGE SCALE GENOMIC DNA]</scope>
</reference>
<evidence type="ECO:0000313" key="1">
    <source>
        <dbReference type="EMBL" id="RRT67640.1"/>
    </source>
</evidence>
<protein>
    <submittedName>
        <fullName evidence="1">Uncharacterized protein</fullName>
    </submittedName>
</protein>
<gene>
    <name evidence="1" type="ORF">B296_00011920</name>
</gene>
<sequence>MREVLWMIREARVEVMALSNSYDHSLVRCSNTVQSLLREHGSKGDSHSTFASTLTMPPSSTIEYENYIFFIFYFHVSIDKTDVVKENRHICFNSVIIKMSIQLFNSVIIKMSIKTF</sequence>
<dbReference type="EMBL" id="AMZH03004971">
    <property type="protein sequence ID" value="RRT67640.1"/>
    <property type="molecule type" value="Genomic_DNA"/>
</dbReference>
<accession>A0A426ZUK2</accession>